<feature type="region of interest" description="Disordered" evidence="2">
    <location>
        <begin position="1"/>
        <end position="21"/>
    </location>
</feature>
<reference evidence="3 4" key="1">
    <citation type="submission" date="2016-07" db="EMBL/GenBank/DDBJ databases">
        <title>Comparative genomics of the entomopathogenic fungus Beauveria bassiana.</title>
        <authorList>
            <person name="Valero Jimenez C.A."/>
            <person name="Zwaan B.J."/>
            <person name="Van Kan J.A."/>
            <person name="Takken W."/>
            <person name="Debets A.J."/>
            <person name="Schoustra S.E."/>
            <person name="Koenraadt C.J."/>
        </authorList>
    </citation>
    <scope>NUCLEOTIDE SEQUENCE [LARGE SCALE GENOMIC DNA]</scope>
    <source>
        <strain evidence="3 4">ARSEF 8028</strain>
    </source>
</reference>
<gene>
    <name evidence="3" type="ORF">BB8028_0002g00080</name>
</gene>
<dbReference type="EMBL" id="JRHA01000002">
    <property type="protein sequence ID" value="PQK09684.1"/>
    <property type="molecule type" value="Genomic_DNA"/>
</dbReference>
<dbReference type="PANTHER" id="PTHR31642">
    <property type="entry name" value="TRICHOTHECENE 3-O-ACETYLTRANSFERASE"/>
    <property type="match status" value="1"/>
</dbReference>
<keyword evidence="1" id="KW-0808">Transferase</keyword>
<name>A0A2S7Y0V6_BEABA</name>
<evidence type="ECO:0000313" key="3">
    <source>
        <dbReference type="EMBL" id="PQK09684.1"/>
    </source>
</evidence>
<organism evidence="3 4">
    <name type="scientific">Beauveria bassiana</name>
    <name type="common">White muscardine disease fungus</name>
    <name type="synonym">Tritirachium shiotae</name>
    <dbReference type="NCBI Taxonomy" id="176275"/>
    <lineage>
        <taxon>Eukaryota</taxon>
        <taxon>Fungi</taxon>
        <taxon>Dikarya</taxon>
        <taxon>Ascomycota</taxon>
        <taxon>Pezizomycotina</taxon>
        <taxon>Sordariomycetes</taxon>
        <taxon>Hypocreomycetidae</taxon>
        <taxon>Hypocreales</taxon>
        <taxon>Cordycipitaceae</taxon>
        <taxon>Beauveria</taxon>
    </lineage>
</organism>
<dbReference type="Proteomes" id="UP000237441">
    <property type="component" value="Unassembled WGS sequence"/>
</dbReference>
<dbReference type="InterPro" id="IPR050317">
    <property type="entry name" value="Plant_Fungal_Acyltransferase"/>
</dbReference>
<accession>A0A2S7Y0V6</accession>
<dbReference type="OrthoDB" id="671439at2759"/>
<dbReference type="GO" id="GO:0016747">
    <property type="term" value="F:acyltransferase activity, transferring groups other than amino-acyl groups"/>
    <property type="evidence" value="ECO:0007669"/>
    <property type="project" value="TreeGrafter"/>
</dbReference>
<protein>
    <recommendedName>
        <fullName evidence="5">Transferase</fullName>
    </recommendedName>
</protein>
<evidence type="ECO:0000256" key="1">
    <source>
        <dbReference type="ARBA" id="ARBA00022679"/>
    </source>
</evidence>
<evidence type="ECO:0000256" key="2">
    <source>
        <dbReference type="SAM" id="MobiDB-lite"/>
    </source>
</evidence>
<dbReference type="GO" id="GO:0044550">
    <property type="term" value="P:secondary metabolite biosynthetic process"/>
    <property type="evidence" value="ECO:0007669"/>
    <property type="project" value="TreeGrafter"/>
</dbReference>
<sequence length="499" mass="55863">MLSSSNRLQKMGSQIHHLRPSSYPNINDQSFRLSTNDLLNPNPVYVPVCLFFRVPDGSKHDVTQLLMAGLEETLRQCRFLAGTIEMNHAEYEIVSKRESKVDFIIHHLDQKGDGQSPFASYESLHANYYLVPNSREMARLRVQTVPCGQYNADTSQNSPVIGFQANIIPGGIALAIHFHHWAMDYCGFAAFVHQWAGNTSALSSHIPYHEPTSDCFDRSRLVRKSLCATTTQTADGEAARKQVGLPDAGSASDPAEILPFSVYLFTLTKTKAGMLKNIAKSTADLESACISTYDVIVALWWRVLTRARARLWGSQYLDTPADFTEAVNIRRKLIPPLPSRYLGNAVLFATCASQQSRLTIRDIVKSASLGTIAACIRRITDSVDADFIEKQLEQIQLSRRQDVGEGQKTHRQSPLAFTVNDWRAHNLYDTDFGFGKPTGVRHLFGIMPVLVVLPVKRVQDTRGEIFEFLVPIEHAAAENLLEDPELKEWFEIQGLESEA</sequence>
<dbReference type="PANTHER" id="PTHR31642:SF310">
    <property type="entry name" value="FATTY ALCOHOL:CAFFEOYL-COA ACYLTRANSFERASE"/>
    <property type="match status" value="1"/>
</dbReference>
<proteinExistence type="predicted"/>
<dbReference type="InterPro" id="IPR023213">
    <property type="entry name" value="CAT-like_dom_sf"/>
</dbReference>
<feature type="compositionally biased region" description="Polar residues" evidence="2">
    <location>
        <begin position="1"/>
        <end position="12"/>
    </location>
</feature>
<dbReference type="Pfam" id="PF02458">
    <property type="entry name" value="Transferase"/>
    <property type="match status" value="2"/>
</dbReference>
<dbReference type="Gene3D" id="3.30.559.10">
    <property type="entry name" value="Chloramphenicol acetyltransferase-like domain"/>
    <property type="match status" value="2"/>
</dbReference>
<evidence type="ECO:0008006" key="5">
    <source>
        <dbReference type="Google" id="ProtNLM"/>
    </source>
</evidence>
<evidence type="ECO:0000313" key="4">
    <source>
        <dbReference type="Proteomes" id="UP000237441"/>
    </source>
</evidence>
<comment type="caution">
    <text evidence="3">The sequence shown here is derived from an EMBL/GenBank/DDBJ whole genome shotgun (WGS) entry which is preliminary data.</text>
</comment>
<dbReference type="AlphaFoldDB" id="A0A2S7Y0V6"/>